<dbReference type="EMBL" id="JAGINU010000001">
    <property type="protein sequence ID" value="MBP2369651.1"/>
    <property type="molecule type" value="Genomic_DNA"/>
</dbReference>
<protein>
    <recommendedName>
        <fullName evidence="3">ParB-like nuclease family protein</fullName>
    </recommendedName>
</protein>
<evidence type="ECO:0000313" key="2">
    <source>
        <dbReference type="Proteomes" id="UP001519295"/>
    </source>
</evidence>
<gene>
    <name evidence="1" type="ORF">JOF36_005347</name>
</gene>
<reference evidence="1 2" key="1">
    <citation type="submission" date="2021-03" db="EMBL/GenBank/DDBJ databases">
        <title>Sequencing the genomes of 1000 actinobacteria strains.</title>
        <authorList>
            <person name="Klenk H.-P."/>
        </authorList>
    </citation>
    <scope>NUCLEOTIDE SEQUENCE [LARGE SCALE GENOMIC DNA]</scope>
    <source>
        <strain evidence="1 2">DSM 45256</strain>
    </source>
</reference>
<dbReference type="RefSeq" id="WP_210031967.1">
    <property type="nucleotide sequence ID" value="NZ_JAGINU010000001.1"/>
</dbReference>
<comment type="caution">
    <text evidence="1">The sequence shown here is derived from an EMBL/GenBank/DDBJ whole genome shotgun (WGS) entry which is preliminary data.</text>
</comment>
<keyword evidence="2" id="KW-1185">Reference proteome</keyword>
<evidence type="ECO:0008006" key="3">
    <source>
        <dbReference type="Google" id="ProtNLM"/>
    </source>
</evidence>
<name>A0ABS4W0E1_9PSEU</name>
<organism evidence="1 2">
    <name type="scientific">Pseudonocardia parietis</name>
    <dbReference type="NCBI Taxonomy" id="570936"/>
    <lineage>
        <taxon>Bacteria</taxon>
        <taxon>Bacillati</taxon>
        <taxon>Actinomycetota</taxon>
        <taxon>Actinomycetes</taxon>
        <taxon>Pseudonocardiales</taxon>
        <taxon>Pseudonocardiaceae</taxon>
        <taxon>Pseudonocardia</taxon>
    </lineage>
</organism>
<sequence length="249" mass="27769">MRNPLTGTGTGTGSADVDTLVPYEDAVTALGRDGDMIEYPDDVPVAHIVGTVGRAGDFDGSFRLRNRDLQERWDAVAAAMARPGGVPRVELMRLGEMYFVVDGHHRVSVARTRGHLVVPSRVRRICTIAYAMACLRAAHLPSKAAEREFLLRIPLPDEVRTRLWLDRSSDWMRLADAAEAWGYRESLRGDPVTDRRDLAARWWTREVGPLVEHLRRAGIGVGLRDVQLYATATAARDRRGHSGWPVPIR</sequence>
<proteinExistence type="predicted"/>
<dbReference type="Proteomes" id="UP001519295">
    <property type="component" value="Unassembled WGS sequence"/>
</dbReference>
<evidence type="ECO:0000313" key="1">
    <source>
        <dbReference type="EMBL" id="MBP2369651.1"/>
    </source>
</evidence>
<accession>A0ABS4W0E1</accession>